<feature type="transmembrane region" description="Helical" evidence="1">
    <location>
        <begin position="85"/>
        <end position="106"/>
    </location>
</feature>
<feature type="transmembrane region" description="Helical" evidence="1">
    <location>
        <begin position="118"/>
        <end position="138"/>
    </location>
</feature>
<dbReference type="Pfam" id="PF12811">
    <property type="entry name" value="BaxI_1"/>
    <property type="match status" value="1"/>
</dbReference>
<organism evidence="2 3">
    <name type="scientific">Candidatus Phytoplasma sacchari</name>
    <dbReference type="NCBI Taxonomy" id="2609813"/>
    <lineage>
        <taxon>Bacteria</taxon>
        <taxon>Bacillati</taxon>
        <taxon>Mycoplasmatota</taxon>
        <taxon>Mollicutes</taxon>
        <taxon>Acholeplasmatales</taxon>
        <taxon>Acholeplasmataceae</taxon>
        <taxon>Candidatus Phytoplasma</taxon>
        <taxon>16SrXI (Rice yellow dwarf group)</taxon>
    </lineage>
</organism>
<feature type="transmembrane region" description="Helical" evidence="1">
    <location>
        <begin position="175"/>
        <end position="195"/>
    </location>
</feature>
<accession>A0ABY7M1V6</accession>
<feature type="transmembrane region" description="Helical" evidence="1">
    <location>
        <begin position="144"/>
        <end position="163"/>
    </location>
</feature>
<feature type="transmembrane region" description="Helical" evidence="1">
    <location>
        <begin position="249"/>
        <end position="271"/>
    </location>
</feature>
<evidence type="ECO:0000256" key="1">
    <source>
        <dbReference type="SAM" id="Phobius"/>
    </source>
</evidence>
<evidence type="ECO:0000313" key="3">
    <source>
        <dbReference type="Proteomes" id="UP001210120"/>
    </source>
</evidence>
<keyword evidence="1" id="KW-0812">Transmembrane</keyword>
<keyword evidence="1" id="KW-1133">Transmembrane helix</keyword>
<dbReference type="EMBL" id="CP115156">
    <property type="protein sequence ID" value="WBL31272.1"/>
    <property type="molecule type" value="Genomic_DNA"/>
</dbReference>
<name>A0ABY7M1V6_9MOLU</name>
<proteinExistence type="predicted"/>
<sequence>MNNKKNSFFRGIFKKNNYIIENIKNKSKSKNVYENNIKKEKICSLKSIALKTFILFCYTISSVFISFIILNYLLNKNYMVYPKTLFIGLVCFSLIQIPLFILSVKTNLKNQKIISKSIACLQGGSLGFFLHFLKIIYINLSHGVILAFLSTVTLFLIVHFLYYNNIITVNNKFRVFVIVSFFIISMIMIIISLIQRYSGLFNNSMVFTSRPLFLFISLFCLILGCMSLATDFDDANFIVSQKLHKDNEWLVALGFHLNLIYIFIQCIRILIELGFFESRNK</sequence>
<dbReference type="PANTHER" id="PTHR41282">
    <property type="entry name" value="CONSERVED TRANSMEMBRANE PROTEIN-RELATED"/>
    <property type="match status" value="1"/>
</dbReference>
<feature type="transmembrane region" description="Helical" evidence="1">
    <location>
        <begin position="48"/>
        <end position="73"/>
    </location>
</feature>
<dbReference type="PANTHER" id="PTHR41282:SF1">
    <property type="entry name" value="CONSERVED TRANSMEMBRANE PROTEIN-RELATED"/>
    <property type="match status" value="1"/>
</dbReference>
<protein>
    <submittedName>
        <fullName evidence="2">Bax inhibitor-1/YccA family protein</fullName>
    </submittedName>
</protein>
<feature type="transmembrane region" description="Helical" evidence="1">
    <location>
        <begin position="207"/>
        <end position="229"/>
    </location>
</feature>
<evidence type="ECO:0000313" key="2">
    <source>
        <dbReference type="EMBL" id="WBL31272.1"/>
    </source>
</evidence>
<keyword evidence="3" id="KW-1185">Reference proteome</keyword>
<dbReference type="InterPro" id="IPR010539">
    <property type="entry name" value="BaxI_1-like"/>
</dbReference>
<keyword evidence="1" id="KW-0472">Membrane</keyword>
<gene>
    <name evidence="2" type="ORF">O7R10_01500</name>
</gene>
<dbReference type="Proteomes" id="UP001210120">
    <property type="component" value="Chromosome"/>
</dbReference>
<reference evidence="2" key="1">
    <citation type="submission" date="2022-12" db="EMBL/GenBank/DDBJ databases">
        <title>Genomic Characterization of Candidatus Phytoplasma sacchari in China.</title>
        <authorList>
            <person name="Zhang R.-Y."/>
        </authorList>
    </citation>
    <scope>NUCLEOTIDE SEQUENCE [LARGE SCALE GENOMIC DNA]</scope>
    <source>
        <strain evidence="2">SCWL1</strain>
    </source>
</reference>